<evidence type="ECO:0000313" key="2">
    <source>
        <dbReference type="EMBL" id="GHC61528.1"/>
    </source>
</evidence>
<reference evidence="2" key="2">
    <citation type="submission" date="2020-09" db="EMBL/GenBank/DDBJ databases">
        <authorList>
            <person name="Sun Q."/>
            <person name="Kim S."/>
        </authorList>
    </citation>
    <scope>NUCLEOTIDE SEQUENCE</scope>
    <source>
        <strain evidence="2">KCTC 12988</strain>
    </source>
</reference>
<accession>A0A918TSX5</accession>
<reference evidence="2" key="1">
    <citation type="journal article" date="2014" name="Int. J. Syst. Evol. Microbiol.">
        <title>Complete genome sequence of Corynebacterium casei LMG S-19264T (=DSM 44701T), isolated from a smear-ripened cheese.</title>
        <authorList>
            <consortium name="US DOE Joint Genome Institute (JGI-PGF)"/>
            <person name="Walter F."/>
            <person name="Albersmeier A."/>
            <person name="Kalinowski J."/>
            <person name="Ruckert C."/>
        </authorList>
    </citation>
    <scope>NUCLEOTIDE SEQUENCE</scope>
    <source>
        <strain evidence="2">KCTC 12988</strain>
    </source>
</reference>
<evidence type="ECO:0000256" key="1">
    <source>
        <dbReference type="SAM" id="Phobius"/>
    </source>
</evidence>
<dbReference type="AlphaFoldDB" id="A0A918TSX5"/>
<sequence length="246" mass="27220">MNQTPRRVYLPKNWELPAAILNRLGPEPGRQRLMDEDGHLLLILHQVPQASDDEVRTAALFWRQPDGTWKSTPQPGGLSALEEHLKAYREMIHHLDAMVEKAANPTDYFEVMQEVQPVLRATRHQLEVLQAARQARKDESALIGLRDSAAVLERAIDLAAGDAKAGMDFSLAKSAQEQSQAAHRSNVEARRLNRLVAFFFPLATLVSFFSMENTGQVLGSPMSWGVVAAGVLFGCFVLVAVTRGKG</sequence>
<name>A0A918TSX5_9BACT</name>
<dbReference type="EMBL" id="BMXI01000014">
    <property type="protein sequence ID" value="GHC61528.1"/>
    <property type="molecule type" value="Genomic_DNA"/>
</dbReference>
<feature type="transmembrane region" description="Helical" evidence="1">
    <location>
        <begin position="192"/>
        <end position="210"/>
    </location>
</feature>
<keyword evidence="1" id="KW-0472">Membrane</keyword>
<dbReference type="Proteomes" id="UP000644507">
    <property type="component" value="Unassembled WGS sequence"/>
</dbReference>
<comment type="caution">
    <text evidence="2">The sequence shown here is derived from an EMBL/GenBank/DDBJ whole genome shotgun (WGS) entry which is preliminary data.</text>
</comment>
<evidence type="ECO:0008006" key="4">
    <source>
        <dbReference type="Google" id="ProtNLM"/>
    </source>
</evidence>
<dbReference type="RefSeq" id="WP_189571874.1">
    <property type="nucleotide sequence ID" value="NZ_BMXI01000014.1"/>
</dbReference>
<protein>
    <recommendedName>
        <fullName evidence="4">CorA-like Mg2+ transporter protein</fullName>
    </recommendedName>
</protein>
<evidence type="ECO:0000313" key="3">
    <source>
        <dbReference type="Proteomes" id="UP000644507"/>
    </source>
</evidence>
<gene>
    <name evidence="2" type="ORF">GCM10007100_31100</name>
</gene>
<keyword evidence="1" id="KW-0812">Transmembrane</keyword>
<keyword evidence="1" id="KW-1133">Transmembrane helix</keyword>
<organism evidence="2 3">
    <name type="scientific">Roseibacillus persicicus</name>
    <dbReference type="NCBI Taxonomy" id="454148"/>
    <lineage>
        <taxon>Bacteria</taxon>
        <taxon>Pseudomonadati</taxon>
        <taxon>Verrucomicrobiota</taxon>
        <taxon>Verrucomicrobiia</taxon>
        <taxon>Verrucomicrobiales</taxon>
        <taxon>Verrucomicrobiaceae</taxon>
        <taxon>Roseibacillus</taxon>
    </lineage>
</organism>
<proteinExistence type="predicted"/>
<keyword evidence="3" id="KW-1185">Reference proteome</keyword>
<feature type="transmembrane region" description="Helical" evidence="1">
    <location>
        <begin position="222"/>
        <end position="241"/>
    </location>
</feature>